<organism evidence="1 2">
    <name type="scientific">Lepraria finkii</name>
    <dbReference type="NCBI Taxonomy" id="1340010"/>
    <lineage>
        <taxon>Eukaryota</taxon>
        <taxon>Fungi</taxon>
        <taxon>Dikarya</taxon>
        <taxon>Ascomycota</taxon>
        <taxon>Pezizomycotina</taxon>
        <taxon>Lecanoromycetes</taxon>
        <taxon>OSLEUM clade</taxon>
        <taxon>Lecanoromycetidae</taxon>
        <taxon>Lecanorales</taxon>
        <taxon>Lecanorineae</taxon>
        <taxon>Stereocaulaceae</taxon>
        <taxon>Lepraria</taxon>
    </lineage>
</organism>
<protein>
    <submittedName>
        <fullName evidence="1">Uncharacterized protein</fullName>
    </submittedName>
</protein>
<proteinExistence type="predicted"/>
<accession>A0ABR4BQ77</accession>
<keyword evidence="2" id="KW-1185">Reference proteome</keyword>
<name>A0ABR4BQ77_9LECA</name>
<dbReference type="Proteomes" id="UP001590951">
    <property type="component" value="Unassembled WGS sequence"/>
</dbReference>
<evidence type="ECO:0000313" key="1">
    <source>
        <dbReference type="EMBL" id="KAL2059612.1"/>
    </source>
</evidence>
<dbReference type="EMBL" id="JBHFEH010000001">
    <property type="protein sequence ID" value="KAL2059612.1"/>
    <property type="molecule type" value="Genomic_DNA"/>
</dbReference>
<sequence length="165" mass="18248">MDIVPNDIRKMADRVLLQCLTSLSHYGGFLTTDLQPLKDWVVGPDRNLDNPFPTSTAFLTVTIAKVVPGWLSPGNYDPVIPAILAEAELAAVQRTISGSALRADLLLRTKRFVKQGAKMQPRGKHFTWWENPDNGSDSKGIVPVVLPELEDVSTAPASSMRRRRK</sequence>
<reference evidence="1 2" key="1">
    <citation type="submission" date="2024-09" db="EMBL/GenBank/DDBJ databases">
        <title>Rethinking Asexuality: The Enigmatic Case of Functional Sexual Genes in Lepraria (Stereocaulaceae).</title>
        <authorList>
            <person name="Doellman M."/>
            <person name="Sun Y."/>
            <person name="Barcenas-Pena A."/>
            <person name="Lumbsch H.T."/>
            <person name="Grewe F."/>
        </authorList>
    </citation>
    <scope>NUCLEOTIDE SEQUENCE [LARGE SCALE GENOMIC DNA]</scope>
    <source>
        <strain evidence="1 2">Grewe 0041</strain>
    </source>
</reference>
<comment type="caution">
    <text evidence="1">The sequence shown here is derived from an EMBL/GenBank/DDBJ whole genome shotgun (WGS) entry which is preliminary data.</text>
</comment>
<evidence type="ECO:0000313" key="2">
    <source>
        <dbReference type="Proteomes" id="UP001590951"/>
    </source>
</evidence>
<gene>
    <name evidence="1" type="ORF">ABVK25_000905</name>
</gene>